<name>A0A1M6DIG8_9FIRM</name>
<dbReference type="STRING" id="1121432.SAMN02745219_00921"/>
<keyword evidence="4" id="KW-1185">Reference proteome</keyword>
<dbReference type="GO" id="GO:0016491">
    <property type="term" value="F:oxidoreductase activity"/>
    <property type="evidence" value="ECO:0007669"/>
    <property type="project" value="UniProtKB-KW"/>
</dbReference>
<proteinExistence type="predicted"/>
<accession>A0A1M6DIG8</accession>
<feature type="domain" description="Cysteine-rich" evidence="2">
    <location>
        <begin position="4"/>
        <end position="83"/>
    </location>
</feature>
<sequence>MKFAYYPGCSLETSGKEYDLSTRAVSKHLGIELTEVPDWSCCGATAGHSTSHLLALALPARNLALAEETGLDVTAPCAACYQRLALACHELNQNPQLREKVNEITGRPFHGKSKVISILEVISSVGLEQIRAQVVKPLKGLKIAAYYGCLLVRPRAIQIDDPENPQIIEQIMQAAGADTVDWPHKTECCGASLAVSNEEVAIPMVSRILKAAALSGANCLVCACPLCHFNLDMRQLKVNRLRGTNYQLPVFYFTQLLGVAMGLNPQDLSLHTHFVDTGQVLKLVG</sequence>
<dbReference type="AlphaFoldDB" id="A0A1M6DIG8"/>
<organism evidence="3 4">
    <name type="scientific">Desulfofundulus thermosubterraneus DSM 16057</name>
    <dbReference type="NCBI Taxonomy" id="1121432"/>
    <lineage>
        <taxon>Bacteria</taxon>
        <taxon>Bacillati</taxon>
        <taxon>Bacillota</taxon>
        <taxon>Clostridia</taxon>
        <taxon>Eubacteriales</taxon>
        <taxon>Peptococcaceae</taxon>
        <taxon>Desulfofundulus</taxon>
    </lineage>
</organism>
<dbReference type="PANTHER" id="PTHR42947">
    <property type="entry name" value="COB--COM HETERODISULFIDE REDUCTASE SUBUNIT B 1"/>
    <property type="match status" value="1"/>
</dbReference>
<dbReference type="Gene3D" id="1.20.1050.140">
    <property type="match status" value="1"/>
</dbReference>
<keyword evidence="1" id="KW-0560">Oxidoreductase</keyword>
<dbReference type="RefSeq" id="WP_072867583.1">
    <property type="nucleotide sequence ID" value="NZ_FQZM01000010.1"/>
</dbReference>
<reference evidence="4" key="1">
    <citation type="submission" date="2016-11" db="EMBL/GenBank/DDBJ databases">
        <authorList>
            <person name="Varghese N."/>
            <person name="Submissions S."/>
        </authorList>
    </citation>
    <scope>NUCLEOTIDE SEQUENCE [LARGE SCALE GENOMIC DNA]</scope>
    <source>
        <strain evidence="4">DSM 16057</strain>
    </source>
</reference>
<dbReference type="InterPro" id="IPR004017">
    <property type="entry name" value="Cys_rich_dom"/>
</dbReference>
<gene>
    <name evidence="3" type="ORF">SAMN02745219_00921</name>
</gene>
<dbReference type="OrthoDB" id="9777685at2"/>
<dbReference type="Proteomes" id="UP000184529">
    <property type="component" value="Unassembled WGS sequence"/>
</dbReference>
<evidence type="ECO:0000313" key="4">
    <source>
        <dbReference type="Proteomes" id="UP000184529"/>
    </source>
</evidence>
<evidence type="ECO:0000313" key="3">
    <source>
        <dbReference type="EMBL" id="SHI72849.1"/>
    </source>
</evidence>
<dbReference type="EMBL" id="FQZM01000010">
    <property type="protein sequence ID" value="SHI72849.1"/>
    <property type="molecule type" value="Genomic_DNA"/>
</dbReference>
<evidence type="ECO:0000256" key="1">
    <source>
        <dbReference type="ARBA" id="ARBA00023002"/>
    </source>
</evidence>
<feature type="domain" description="Cysteine-rich" evidence="2">
    <location>
        <begin position="144"/>
        <end position="232"/>
    </location>
</feature>
<dbReference type="Gene3D" id="3.40.50.11810">
    <property type="match status" value="1"/>
</dbReference>
<dbReference type="Pfam" id="PF02754">
    <property type="entry name" value="CCG"/>
    <property type="match status" value="2"/>
</dbReference>
<dbReference type="PANTHER" id="PTHR42947:SF1">
    <property type="entry name" value="COB--COM HETERODISULFIDE REDUCTASE SUBUNIT B 1"/>
    <property type="match status" value="1"/>
</dbReference>
<evidence type="ECO:0000259" key="2">
    <source>
        <dbReference type="Pfam" id="PF02754"/>
    </source>
</evidence>
<protein>
    <submittedName>
        <fullName evidence="3">Heterodisulfide reductase subunit B</fullName>
    </submittedName>
</protein>
<dbReference type="InterPro" id="IPR051278">
    <property type="entry name" value="HdrB/HdrD_reductase"/>
</dbReference>